<dbReference type="RefSeq" id="WP_380620209.1">
    <property type="nucleotide sequence ID" value="NZ_JBHSDK010000013.1"/>
</dbReference>
<evidence type="ECO:0000256" key="1">
    <source>
        <dbReference type="SAM" id="MobiDB-lite"/>
    </source>
</evidence>
<name>A0ABV8TXB9_9ACTN</name>
<feature type="region of interest" description="Disordered" evidence="1">
    <location>
        <begin position="141"/>
        <end position="160"/>
    </location>
</feature>
<organism evidence="2 3">
    <name type="scientific">Salininema proteolyticum</name>
    <dbReference type="NCBI Taxonomy" id="1607685"/>
    <lineage>
        <taxon>Bacteria</taxon>
        <taxon>Bacillati</taxon>
        <taxon>Actinomycetota</taxon>
        <taxon>Actinomycetes</taxon>
        <taxon>Glycomycetales</taxon>
        <taxon>Glycomycetaceae</taxon>
        <taxon>Salininema</taxon>
    </lineage>
</organism>
<evidence type="ECO:0008006" key="4">
    <source>
        <dbReference type="Google" id="ProtNLM"/>
    </source>
</evidence>
<proteinExistence type="predicted"/>
<comment type="caution">
    <text evidence="2">The sequence shown here is derived from an EMBL/GenBank/DDBJ whole genome shotgun (WGS) entry which is preliminary data.</text>
</comment>
<sequence>MASKSRMRKLHRLAATGATVGLLGLTGCSDTGPEEAQAADITGGEADADPIAMLNETVRLETELGALERQAARKCMEDKGHTVHDESLVAPWTFEELDSIPDDYGLKFFPSTERAGKFGFGGWAYTDIAASGQWAGLAEEYQSAKGDEDNEDETGDPLDNSAFHELSHADQFAWYADFVGGEAAESRWGHLLDETGPRPETSEDLVPYGCAGEVIEDVYGDDADTSEFWRGHEIVYGFAFPKHVSADARADRGKAVVKAVEKAEGAEFFQCLGEAGYPGWEFDDEVARLSPDAYWAEGIYPDYTDVFAGFDEETVYPEAPDDLPSDVDELVRAEIAMGAAWARCNDETGLEDAMLKAFRQFDTEYYQGRAEEFGEYQEQLGRAMAAAEKLD</sequence>
<protein>
    <recommendedName>
        <fullName evidence="4">Lipoprotein</fullName>
    </recommendedName>
</protein>
<gene>
    <name evidence="2" type="ORF">ACFPET_09405</name>
</gene>
<dbReference type="Proteomes" id="UP001595823">
    <property type="component" value="Unassembled WGS sequence"/>
</dbReference>
<evidence type="ECO:0000313" key="2">
    <source>
        <dbReference type="EMBL" id="MFC4335413.1"/>
    </source>
</evidence>
<dbReference type="PROSITE" id="PS51257">
    <property type="entry name" value="PROKAR_LIPOPROTEIN"/>
    <property type="match status" value="1"/>
</dbReference>
<dbReference type="EMBL" id="JBHSDK010000013">
    <property type="protein sequence ID" value="MFC4335413.1"/>
    <property type="molecule type" value="Genomic_DNA"/>
</dbReference>
<keyword evidence="3" id="KW-1185">Reference proteome</keyword>
<reference evidence="3" key="1">
    <citation type="journal article" date="2019" name="Int. J. Syst. Evol. Microbiol.">
        <title>The Global Catalogue of Microorganisms (GCM) 10K type strain sequencing project: providing services to taxonomists for standard genome sequencing and annotation.</title>
        <authorList>
            <consortium name="The Broad Institute Genomics Platform"/>
            <consortium name="The Broad Institute Genome Sequencing Center for Infectious Disease"/>
            <person name="Wu L."/>
            <person name="Ma J."/>
        </authorList>
    </citation>
    <scope>NUCLEOTIDE SEQUENCE [LARGE SCALE GENOMIC DNA]</scope>
    <source>
        <strain evidence="3">IBRC-M 10908</strain>
    </source>
</reference>
<evidence type="ECO:0000313" key="3">
    <source>
        <dbReference type="Proteomes" id="UP001595823"/>
    </source>
</evidence>
<accession>A0ABV8TXB9</accession>